<keyword evidence="5" id="KW-1185">Reference proteome</keyword>
<accession>A0ABY0U840</accession>
<evidence type="ECO:0000259" key="3">
    <source>
        <dbReference type="Pfam" id="PF01266"/>
    </source>
</evidence>
<dbReference type="Proteomes" id="UP000199574">
    <property type="component" value="Chromosome I"/>
</dbReference>
<name>A0ABY0U840_9FLAO</name>
<keyword evidence="2" id="KW-0472">Membrane</keyword>
<dbReference type="InterPro" id="IPR006076">
    <property type="entry name" value="FAD-dep_OxRdtase"/>
</dbReference>
<dbReference type="RefSeq" id="WP_157681158.1">
    <property type="nucleotide sequence ID" value="NZ_LT629754.1"/>
</dbReference>
<dbReference type="Gene3D" id="3.50.50.60">
    <property type="entry name" value="FAD/NAD(P)-binding domain"/>
    <property type="match status" value="1"/>
</dbReference>
<sequence length="421" mass="47553">MQGKETIVICGAGIAGVATAYYILKEKKNCNVILIDKNQPLSFTTSKSGENFRDYWPEKNMRQFVSDSIQLMQELKLQYGTDAFEMKNSGYNFISHDINNPIFGLGDQENLTDYLVEITNKEAIGKDFSYLDKKIEKVVRIKNAGKIDVYDLGTLLLKESKNMGLNVVEGEVKSIAKTNDRFNIELDFGQSIETDKVVIATGPFLNSIANMFGLEFPITNTLQRKFIIPDPKKIIPKTMPFTIYADKQYLDWSTEEVEFFKSDEKYSWLLKEFPGGLHIKPETEGIKLGWAFQTENSTPSFDIPSFEFFTQVVLKGASKFIPELAAYENDIPTPLIDYAGYYTRTKENWPLIGQTDVDNVYVIGALAVYGTMSACAAGKLCTSYILGKEALPEYAAYFHPSRYRNEKIVKAISELNSDGQL</sequence>
<dbReference type="PANTHER" id="PTHR13847:SF287">
    <property type="entry name" value="FAD-DEPENDENT OXIDOREDUCTASE DOMAIN-CONTAINING PROTEIN 1"/>
    <property type="match status" value="1"/>
</dbReference>
<dbReference type="PANTHER" id="PTHR13847">
    <property type="entry name" value="SARCOSINE DEHYDROGENASE-RELATED"/>
    <property type="match status" value="1"/>
</dbReference>
<dbReference type="Pfam" id="PF01266">
    <property type="entry name" value="DAO"/>
    <property type="match status" value="1"/>
</dbReference>
<evidence type="ECO:0000313" key="4">
    <source>
        <dbReference type="EMBL" id="SDS23001.1"/>
    </source>
</evidence>
<keyword evidence="1" id="KW-0560">Oxidoreductase</keyword>
<dbReference type="GeneID" id="90590703"/>
<feature type="transmembrane region" description="Helical" evidence="2">
    <location>
        <begin position="6"/>
        <end position="24"/>
    </location>
</feature>
<feature type="domain" description="FAD dependent oxidoreductase" evidence="3">
    <location>
        <begin position="7"/>
        <end position="382"/>
    </location>
</feature>
<dbReference type="SUPFAM" id="SSF51905">
    <property type="entry name" value="FAD/NAD(P)-binding domain"/>
    <property type="match status" value="1"/>
</dbReference>
<keyword evidence="2" id="KW-1133">Transmembrane helix</keyword>
<gene>
    <name evidence="4" type="ORF">SAMN05192545_1012</name>
</gene>
<evidence type="ECO:0000256" key="1">
    <source>
        <dbReference type="ARBA" id="ARBA00023002"/>
    </source>
</evidence>
<organism evidence="4 5">
    <name type="scientific">Maribacter dokdonensis</name>
    <dbReference type="NCBI Taxonomy" id="320912"/>
    <lineage>
        <taxon>Bacteria</taxon>
        <taxon>Pseudomonadati</taxon>
        <taxon>Bacteroidota</taxon>
        <taxon>Flavobacteriia</taxon>
        <taxon>Flavobacteriales</taxon>
        <taxon>Flavobacteriaceae</taxon>
        <taxon>Maribacter</taxon>
    </lineage>
</organism>
<evidence type="ECO:0000313" key="5">
    <source>
        <dbReference type="Proteomes" id="UP000199574"/>
    </source>
</evidence>
<keyword evidence="2" id="KW-0812">Transmembrane</keyword>
<dbReference type="Gene3D" id="3.30.9.10">
    <property type="entry name" value="D-Amino Acid Oxidase, subunit A, domain 2"/>
    <property type="match status" value="1"/>
</dbReference>
<dbReference type="EMBL" id="LT629754">
    <property type="protein sequence ID" value="SDS23001.1"/>
    <property type="molecule type" value="Genomic_DNA"/>
</dbReference>
<evidence type="ECO:0000256" key="2">
    <source>
        <dbReference type="SAM" id="Phobius"/>
    </source>
</evidence>
<dbReference type="InterPro" id="IPR036188">
    <property type="entry name" value="FAD/NAD-bd_sf"/>
</dbReference>
<proteinExistence type="predicted"/>
<reference evidence="4 5" key="1">
    <citation type="submission" date="2016-10" db="EMBL/GenBank/DDBJ databases">
        <authorList>
            <person name="Varghese N."/>
            <person name="Submissions S."/>
        </authorList>
    </citation>
    <scope>NUCLEOTIDE SEQUENCE [LARGE SCALE GENOMIC DNA]</scope>
    <source>
        <strain evidence="4 5">MAR_2009_60</strain>
    </source>
</reference>
<protein>
    <submittedName>
        <fullName evidence="4">Glycine/D-amino acid oxidase</fullName>
    </submittedName>
</protein>